<accession>A0AC34FQE4</accession>
<protein>
    <submittedName>
        <fullName evidence="2">Uncharacterized protein</fullName>
    </submittedName>
</protein>
<proteinExistence type="predicted"/>
<reference evidence="2" key="1">
    <citation type="submission" date="2022-11" db="UniProtKB">
        <authorList>
            <consortium name="WormBaseParasite"/>
        </authorList>
    </citation>
    <scope>IDENTIFICATION</scope>
</reference>
<evidence type="ECO:0000313" key="2">
    <source>
        <dbReference type="WBParaSite" id="ES5_v2.g18987.t1"/>
    </source>
</evidence>
<dbReference type="Proteomes" id="UP000887579">
    <property type="component" value="Unplaced"/>
</dbReference>
<name>A0AC34FQE4_9BILA</name>
<sequence length="56" mass="6786">MDRTYYLNLNYQYHDARIASMNKLDEIKKYFSLIEEYKTRNPGSNFSELKLPVSFE</sequence>
<organism evidence="1 2">
    <name type="scientific">Panagrolaimus sp. ES5</name>
    <dbReference type="NCBI Taxonomy" id="591445"/>
    <lineage>
        <taxon>Eukaryota</taxon>
        <taxon>Metazoa</taxon>
        <taxon>Ecdysozoa</taxon>
        <taxon>Nematoda</taxon>
        <taxon>Chromadorea</taxon>
        <taxon>Rhabditida</taxon>
        <taxon>Tylenchina</taxon>
        <taxon>Panagrolaimomorpha</taxon>
        <taxon>Panagrolaimoidea</taxon>
        <taxon>Panagrolaimidae</taxon>
        <taxon>Panagrolaimus</taxon>
    </lineage>
</organism>
<dbReference type="WBParaSite" id="ES5_v2.g18987.t1">
    <property type="protein sequence ID" value="ES5_v2.g18987.t1"/>
    <property type="gene ID" value="ES5_v2.g18987"/>
</dbReference>
<evidence type="ECO:0000313" key="1">
    <source>
        <dbReference type="Proteomes" id="UP000887579"/>
    </source>
</evidence>